<dbReference type="Pfam" id="PF17853">
    <property type="entry name" value="GGDEF_2"/>
    <property type="match status" value="1"/>
</dbReference>
<proteinExistence type="inferred from homology"/>
<dbReference type="EMBL" id="VKLS01000172">
    <property type="protein sequence ID" value="TSB39526.1"/>
    <property type="molecule type" value="Genomic_DNA"/>
</dbReference>
<evidence type="ECO:0000256" key="1">
    <source>
        <dbReference type="ARBA" id="ARBA00006754"/>
    </source>
</evidence>
<dbReference type="RefSeq" id="WP_143942511.1">
    <property type="nucleotide sequence ID" value="NZ_VKLS01000172.1"/>
</dbReference>
<gene>
    <name evidence="4" type="ORF">FNZ23_15475</name>
</gene>
<sequence length="371" mass="39232">MSRRTPAAIPDAFLDGYAALLGEVSATGRALGRPEREALRDLGERAAEAGYGLRELVGLYLGETRRLWGTLPGVARAAGVAERARTGDALLGAVEAAVSALGEGHERATRLAVREEEAARREFIDDLLYGRSDLGRLAERAERFGLRLARAHAVAVAEGTGPYDDVHPVAGRVERELIGRFGDRDALITTKGGRLICIAASAEPALLEAFAATARSEVAGREGARRVAIGRPHSGAGGVVRSYEEALGTLELGEQLELGAPVLRAADLLVFPVLLRDRAAMADLVRSVLGPLTEARGGAEPLLETLSACAAAGYVNAEAARRLSVSVRTLSYRLERIKFLTGYDPADGLQRFTLETAALGARALGWPGTPL</sequence>
<name>A0A553ZDJ8_9ACTN</name>
<evidence type="ECO:0000313" key="4">
    <source>
        <dbReference type="EMBL" id="TSB39526.1"/>
    </source>
</evidence>
<feature type="domain" description="PucR C-terminal helix-turn-helix" evidence="2">
    <location>
        <begin position="302"/>
        <end position="357"/>
    </location>
</feature>
<comment type="caution">
    <text evidence="4">The sequence shown here is derived from an EMBL/GenBank/DDBJ whole genome shotgun (WGS) entry which is preliminary data.</text>
</comment>
<dbReference type="InterPro" id="IPR051448">
    <property type="entry name" value="CdaR-like_regulators"/>
</dbReference>
<dbReference type="PANTHER" id="PTHR33744">
    <property type="entry name" value="CARBOHYDRATE DIACID REGULATOR"/>
    <property type="match status" value="1"/>
</dbReference>
<organism evidence="4 5">
    <name type="scientific">Streptomyces benahoarensis</name>
    <dbReference type="NCBI Taxonomy" id="2595054"/>
    <lineage>
        <taxon>Bacteria</taxon>
        <taxon>Bacillati</taxon>
        <taxon>Actinomycetota</taxon>
        <taxon>Actinomycetes</taxon>
        <taxon>Kitasatosporales</taxon>
        <taxon>Streptomycetaceae</taxon>
        <taxon>Streptomyces</taxon>
    </lineage>
</organism>
<dbReference type="PANTHER" id="PTHR33744:SF1">
    <property type="entry name" value="DNA-BINDING TRANSCRIPTIONAL ACTIVATOR ADER"/>
    <property type="match status" value="1"/>
</dbReference>
<dbReference type="InterPro" id="IPR042070">
    <property type="entry name" value="PucR_C-HTH_sf"/>
</dbReference>
<accession>A0A553ZDJ8</accession>
<evidence type="ECO:0000259" key="3">
    <source>
        <dbReference type="Pfam" id="PF17853"/>
    </source>
</evidence>
<dbReference type="Gene3D" id="1.10.10.2840">
    <property type="entry name" value="PucR C-terminal helix-turn-helix domain"/>
    <property type="match status" value="1"/>
</dbReference>
<dbReference type="Pfam" id="PF13556">
    <property type="entry name" value="HTH_30"/>
    <property type="match status" value="1"/>
</dbReference>
<keyword evidence="5" id="KW-1185">Reference proteome</keyword>
<feature type="domain" description="CdaR GGDEF-like" evidence="3">
    <location>
        <begin position="130"/>
        <end position="251"/>
    </location>
</feature>
<evidence type="ECO:0000313" key="5">
    <source>
        <dbReference type="Proteomes" id="UP000320888"/>
    </source>
</evidence>
<protein>
    <submittedName>
        <fullName evidence="4">PucR family transcriptional regulator</fullName>
    </submittedName>
</protein>
<dbReference type="InterPro" id="IPR041522">
    <property type="entry name" value="CdaR_GGDEF"/>
</dbReference>
<dbReference type="AlphaFoldDB" id="A0A553ZDJ8"/>
<reference evidence="4 5" key="1">
    <citation type="submission" date="2019-07" db="EMBL/GenBank/DDBJ databases">
        <title>Draft genome for Streptomyces benahoarensis MZ03-48.</title>
        <authorList>
            <person name="Gonzalez-Pimentel J.L."/>
        </authorList>
    </citation>
    <scope>NUCLEOTIDE SEQUENCE [LARGE SCALE GENOMIC DNA]</scope>
    <source>
        <strain evidence="4 5">MZ03-48</strain>
    </source>
</reference>
<dbReference type="OrthoDB" id="5241664at2"/>
<evidence type="ECO:0000259" key="2">
    <source>
        <dbReference type="Pfam" id="PF13556"/>
    </source>
</evidence>
<dbReference type="Proteomes" id="UP000320888">
    <property type="component" value="Unassembled WGS sequence"/>
</dbReference>
<dbReference type="InterPro" id="IPR025736">
    <property type="entry name" value="PucR_C-HTH_dom"/>
</dbReference>
<comment type="similarity">
    <text evidence="1">Belongs to the CdaR family.</text>
</comment>